<dbReference type="PANTHER" id="PTHR42791">
    <property type="entry name" value="GNAT FAMILY ACETYLTRANSFERASE"/>
    <property type="match status" value="1"/>
</dbReference>
<dbReference type="Proteomes" id="UP001498398">
    <property type="component" value="Unassembled WGS sequence"/>
</dbReference>
<keyword evidence="2" id="KW-1185">Reference proteome</keyword>
<protein>
    <recommendedName>
        <fullName evidence="3">N-acetyltransferase domain-containing protein</fullName>
    </recommendedName>
</protein>
<dbReference type="EMBL" id="JBANRG010000028">
    <property type="protein sequence ID" value="KAK7452714.1"/>
    <property type="molecule type" value="Genomic_DNA"/>
</dbReference>
<organism evidence="1 2">
    <name type="scientific">Marasmiellus scandens</name>
    <dbReference type="NCBI Taxonomy" id="2682957"/>
    <lineage>
        <taxon>Eukaryota</taxon>
        <taxon>Fungi</taxon>
        <taxon>Dikarya</taxon>
        <taxon>Basidiomycota</taxon>
        <taxon>Agaricomycotina</taxon>
        <taxon>Agaricomycetes</taxon>
        <taxon>Agaricomycetidae</taxon>
        <taxon>Agaricales</taxon>
        <taxon>Marasmiineae</taxon>
        <taxon>Omphalotaceae</taxon>
        <taxon>Marasmiellus</taxon>
    </lineage>
</organism>
<comment type="caution">
    <text evidence="1">The sequence shown here is derived from an EMBL/GenBank/DDBJ whole genome shotgun (WGS) entry which is preliminary data.</text>
</comment>
<dbReference type="InterPro" id="IPR052523">
    <property type="entry name" value="Trichothecene_AcTrans"/>
</dbReference>
<evidence type="ECO:0000313" key="2">
    <source>
        <dbReference type="Proteomes" id="UP001498398"/>
    </source>
</evidence>
<dbReference type="PANTHER" id="PTHR42791:SF1">
    <property type="entry name" value="N-ACETYLTRANSFERASE DOMAIN-CONTAINING PROTEIN"/>
    <property type="match status" value="1"/>
</dbReference>
<dbReference type="CDD" id="cd04301">
    <property type="entry name" value="NAT_SF"/>
    <property type="match status" value="1"/>
</dbReference>
<proteinExistence type="predicted"/>
<reference evidence="1 2" key="1">
    <citation type="submission" date="2024-01" db="EMBL/GenBank/DDBJ databases">
        <title>A draft genome for the cacao thread blight pathogen Marasmiellus scandens.</title>
        <authorList>
            <person name="Baruah I.K."/>
            <person name="Leung J."/>
            <person name="Bukari Y."/>
            <person name="Amoako-Attah I."/>
            <person name="Meinhardt L.W."/>
            <person name="Bailey B.A."/>
            <person name="Cohen S.P."/>
        </authorList>
    </citation>
    <scope>NUCLEOTIDE SEQUENCE [LARGE SCALE GENOMIC DNA]</scope>
    <source>
        <strain evidence="1 2">GH-19</strain>
    </source>
</reference>
<evidence type="ECO:0000313" key="1">
    <source>
        <dbReference type="EMBL" id="KAK7452714.1"/>
    </source>
</evidence>
<accession>A0ABR1J6Z8</accession>
<gene>
    <name evidence="1" type="ORF">VKT23_012114</name>
</gene>
<name>A0ABR1J6Z8_9AGAR</name>
<dbReference type="Gene3D" id="3.40.630.30">
    <property type="match status" value="1"/>
</dbReference>
<dbReference type="SUPFAM" id="SSF55729">
    <property type="entry name" value="Acyl-CoA N-acyltransferases (Nat)"/>
    <property type="match status" value="1"/>
</dbReference>
<evidence type="ECO:0008006" key="3">
    <source>
        <dbReference type="Google" id="ProtNLM"/>
    </source>
</evidence>
<dbReference type="InterPro" id="IPR016181">
    <property type="entry name" value="Acyl_CoA_acyltransferase"/>
</dbReference>
<sequence>MVLVQRVASLTDEEIEHLARMMKEAYTGDPAGLALVGGDWSLAEECWASMTRAVLLEGHLYVVKNEDSKIVSAGHWFPPGKGLYKTDAQRALGFNDFFKKLAPEFQEWYTKTYPETVARETPKFWTKEELKNRWWCNSFATDPQYQNKGYATAILKTVFQKVVEGENIMGFGTATEVNVKKYEAMGMRCRGYYILPAPTGDLTSYVLSREP</sequence>